<evidence type="ECO:0000313" key="8">
    <source>
        <dbReference type="Proteomes" id="UP000039865"/>
    </source>
</evidence>
<dbReference type="AlphaFoldDB" id="A0A078AR91"/>
<keyword evidence="3" id="KW-0808">Transferase</keyword>
<reference evidence="7 8" key="1">
    <citation type="submission" date="2014-06" db="EMBL/GenBank/DDBJ databases">
        <authorList>
            <person name="Swart Estienne"/>
        </authorList>
    </citation>
    <scope>NUCLEOTIDE SEQUENCE [LARGE SCALE GENOMIC DNA]</scope>
    <source>
        <strain evidence="7 8">130c</strain>
    </source>
</reference>
<dbReference type="InterPro" id="IPR044611">
    <property type="entry name" value="E3A/B/C-like"/>
</dbReference>
<dbReference type="InterPro" id="IPR000569">
    <property type="entry name" value="HECT_dom"/>
</dbReference>
<dbReference type="GO" id="GO:0006511">
    <property type="term" value="P:ubiquitin-dependent protein catabolic process"/>
    <property type="evidence" value="ECO:0007669"/>
    <property type="project" value="TreeGrafter"/>
</dbReference>
<keyword evidence="8" id="KW-1185">Reference proteome</keyword>
<dbReference type="GO" id="GO:0016874">
    <property type="term" value="F:ligase activity"/>
    <property type="evidence" value="ECO:0007669"/>
    <property type="project" value="UniProtKB-KW"/>
</dbReference>
<dbReference type="FunFam" id="3.30.2410.10:FF:000009">
    <property type="entry name" value="Probable E3 ubiquitin-protein ligase HECTD2"/>
    <property type="match status" value="1"/>
</dbReference>
<dbReference type="PROSITE" id="PS50237">
    <property type="entry name" value="HECT"/>
    <property type="match status" value="1"/>
</dbReference>
<protein>
    <recommendedName>
        <fullName evidence="2">HECT-type E3 ubiquitin transferase</fullName>
        <ecNumber evidence="2">2.3.2.26</ecNumber>
    </recommendedName>
</protein>
<gene>
    <name evidence="7" type="primary">Contig7872.g8397</name>
    <name evidence="7" type="ORF">STYLEM_14014</name>
</gene>
<sequence>MGNKKDQSKEVILAKNEEERKKRLQHKKQTEAAILIQKQLRQYSVNQHLAHEILIQEKIAGNIMALKQLIQKVPQQEKQIIEKGFGKIILKINIALNSIRSKMLITKLQNSIADIYDLAIRTSKYINDMDFGINKDHYELLIFYLMNLSLKAEFKKSQIGLQLYNASINFLNEYSNSRINVDNSRDINDYFVQKNHSILSKIFQENHEMTYENLQNSTVQHWERIILNSNLENTPNSLISQLILDNGLINLFSDESQQIQFFKQILNPWFENLVYKNSIKELYQLSTILSFMRAIHHKLDINQILKMIRRITQQYLEVVKQIKGNNQNIFIEQELLKYNCKSVIVKVTHDIEKLILVYQKEGQADKVDINTSSKITSLVLQLMKLLDIKEQYIEREIVFRSSMLINLCVYLQDTYIGILGSPNQLIEQVRSDLDLFNLFLHILQQRLIVLDDLEFLNQKKSTFHNFLNQDQSRLYDRDRRLNLYPKDFWIVDKNLINLADRLRPSQLMSGISPTLFQNAQQTIPFELRALIFRDLLQEEKDTRQSHMFSLLHSEGVEIRREYMLEDAFEKMYGLGEDIKNKLRIQFVDLNYITEEGIDGGGLFKEFMTKLTEHIFNPQYAFFSETADRKLHPNYLSQNQQDYDHYYKFFGMIVGKAIYEGVLIKASFAKFFLNKFADKSNNLDDLKTYDAELYNNLMYLKYYEGDAEDLGLTFSINEDLYGHINHIPLVPNGANIGEYLSLFFPDEIQLLISGGKNEIDVEDLRRNTVYHGFRDNDPYIIEFWNFLRALPNEEKEKFLVFVTGTNRGPLLGFKYLNPQFCIHQILLDRGEQRFPTASTCMNMLKLPHYGDSDKMKEVLSYAINSNAGFNLE</sequence>
<proteinExistence type="predicted"/>
<dbReference type="OrthoDB" id="8068875at2759"/>
<evidence type="ECO:0000256" key="4">
    <source>
        <dbReference type="ARBA" id="ARBA00022786"/>
    </source>
</evidence>
<feature type="active site" description="Glycyl thioester intermediate" evidence="5">
    <location>
        <position position="839"/>
    </location>
</feature>
<keyword evidence="4 5" id="KW-0833">Ubl conjugation pathway</keyword>
<dbReference type="GO" id="GO:0000209">
    <property type="term" value="P:protein polyubiquitination"/>
    <property type="evidence" value="ECO:0007669"/>
    <property type="project" value="InterPro"/>
</dbReference>
<dbReference type="PANTHER" id="PTHR45700:SF2">
    <property type="entry name" value="UBIQUITIN-PROTEIN LIGASE E3C"/>
    <property type="match status" value="1"/>
</dbReference>
<dbReference type="InParanoid" id="A0A078AR91"/>
<dbReference type="Pfam" id="PF00632">
    <property type="entry name" value="HECT"/>
    <property type="match status" value="2"/>
</dbReference>
<comment type="catalytic activity">
    <reaction evidence="1">
        <text>S-ubiquitinyl-[E2 ubiquitin-conjugating enzyme]-L-cysteine + [acceptor protein]-L-lysine = [E2 ubiquitin-conjugating enzyme]-L-cysteine + N(6)-ubiquitinyl-[acceptor protein]-L-lysine.</text>
        <dbReference type="EC" id="2.3.2.26"/>
    </reaction>
</comment>
<dbReference type="Gene3D" id="3.30.2160.10">
    <property type="entry name" value="Hect, E3 ligase catalytic domain"/>
    <property type="match status" value="1"/>
</dbReference>
<evidence type="ECO:0000313" key="7">
    <source>
        <dbReference type="EMBL" id="CDW84945.1"/>
    </source>
</evidence>
<dbReference type="EC" id="2.3.2.26" evidence="2"/>
<dbReference type="Gene3D" id="3.30.2410.10">
    <property type="entry name" value="Hect, E3 ligase catalytic domain"/>
    <property type="match status" value="1"/>
</dbReference>
<dbReference type="GO" id="GO:0061630">
    <property type="term" value="F:ubiquitin protein ligase activity"/>
    <property type="evidence" value="ECO:0007669"/>
    <property type="project" value="UniProtKB-EC"/>
</dbReference>
<evidence type="ECO:0000256" key="1">
    <source>
        <dbReference type="ARBA" id="ARBA00000885"/>
    </source>
</evidence>
<evidence type="ECO:0000256" key="2">
    <source>
        <dbReference type="ARBA" id="ARBA00012485"/>
    </source>
</evidence>
<evidence type="ECO:0000256" key="5">
    <source>
        <dbReference type="PROSITE-ProRule" id="PRU00104"/>
    </source>
</evidence>
<dbReference type="SMART" id="SM00119">
    <property type="entry name" value="HECTc"/>
    <property type="match status" value="1"/>
</dbReference>
<dbReference type="PANTHER" id="PTHR45700">
    <property type="entry name" value="UBIQUITIN-PROTEIN LIGASE E3C"/>
    <property type="match status" value="1"/>
</dbReference>
<dbReference type="Proteomes" id="UP000039865">
    <property type="component" value="Unassembled WGS sequence"/>
</dbReference>
<evidence type="ECO:0000259" key="6">
    <source>
        <dbReference type="PROSITE" id="PS50237"/>
    </source>
</evidence>
<dbReference type="SUPFAM" id="SSF56204">
    <property type="entry name" value="Hect, E3 ligase catalytic domain"/>
    <property type="match status" value="1"/>
</dbReference>
<keyword evidence="7" id="KW-0436">Ligase</keyword>
<accession>A0A078AR91</accession>
<dbReference type="Gene3D" id="3.90.1750.10">
    <property type="entry name" value="Hect, E3 ligase catalytic domains"/>
    <property type="match status" value="1"/>
</dbReference>
<organism evidence="7 8">
    <name type="scientific">Stylonychia lemnae</name>
    <name type="common">Ciliate</name>
    <dbReference type="NCBI Taxonomy" id="5949"/>
    <lineage>
        <taxon>Eukaryota</taxon>
        <taxon>Sar</taxon>
        <taxon>Alveolata</taxon>
        <taxon>Ciliophora</taxon>
        <taxon>Intramacronucleata</taxon>
        <taxon>Spirotrichea</taxon>
        <taxon>Stichotrichia</taxon>
        <taxon>Sporadotrichida</taxon>
        <taxon>Oxytrichidae</taxon>
        <taxon>Stylonychinae</taxon>
        <taxon>Stylonychia</taxon>
    </lineage>
</organism>
<dbReference type="EMBL" id="CCKQ01013297">
    <property type="protein sequence ID" value="CDW84945.1"/>
    <property type="molecule type" value="Genomic_DNA"/>
</dbReference>
<evidence type="ECO:0000256" key="3">
    <source>
        <dbReference type="ARBA" id="ARBA00022679"/>
    </source>
</evidence>
<dbReference type="InterPro" id="IPR035983">
    <property type="entry name" value="Hect_E3_ubiquitin_ligase"/>
</dbReference>
<feature type="domain" description="HECT" evidence="6">
    <location>
        <begin position="574"/>
        <end position="871"/>
    </location>
</feature>
<name>A0A078AR91_STYLE</name>